<feature type="compositionally biased region" description="Polar residues" evidence="1">
    <location>
        <begin position="59"/>
        <end position="93"/>
    </location>
</feature>
<proteinExistence type="predicted"/>
<protein>
    <submittedName>
        <fullName evidence="2">Uncharacterized protein</fullName>
    </submittedName>
</protein>
<dbReference type="Proteomes" id="UP001341281">
    <property type="component" value="Chromosome 03"/>
</dbReference>
<dbReference type="EMBL" id="CP144747">
    <property type="protein sequence ID" value="WVZ62872.1"/>
    <property type="molecule type" value="Genomic_DNA"/>
</dbReference>
<evidence type="ECO:0000313" key="3">
    <source>
        <dbReference type="Proteomes" id="UP001341281"/>
    </source>
</evidence>
<organism evidence="2 3">
    <name type="scientific">Paspalum notatum var. saurae</name>
    <dbReference type="NCBI Taxonomy" id="547442"/>
    <lineage>
        <taxon>Eukaryota</taxon>
        <taxon>Viridiplantae</taxon>
        <taxon>Streptophyta</taxon>
        <taxon>Embryophyta</taxon>
        <taxon>Tracheophyta</taxon>
        <taxon>Spermatophyta</taxon>
        <taxon>Magnoliopsida</taxon>
        <taxon>Liliopsida</taxon>
        <taxon>Poales</taxon>
        <taxon>Poaceae</taxon>
        <taxon>PACMAD clade</taxon>
        <taxon>Panicoideae</taxon>
        <taxon>Andropogonodae</taxon>
        <taxon>Paspaleae</taxon>
        <taxon>Paspalinae</taxon>
        <taxon>Paspalum</taxon>
    </lineage>
</organism>
<feature type="region of interest" description="Disordered" evidence="1">
    <location>
        <begin position="140"/>
        <end position="192"/>
    </location>
</feature>
<dbReference type="AlphaFoldDB" id="A0AAQ3SYQ9"/>
<sequence length="192" mass="20313">MPQQRTWSAAAKKTGLQASTAAAVATSSAARRPAWRSGNPAPAGTLRASTARRSGGNAKPSSKSASVRPRSTATQAAQSESTPDTTSWKQCSSWRRAADAGKGPALARVDLAMARIRFRRARIWPQEAAAVAMAARVGKRAAAERRGGRRAAAERGGGAWRRRSGDGRAGGDRAGRRSMEEDKGARWEGKNF</sequence>
<evidence type="ECO:0000313" key="2">
    <source>
        <dbReference type="EMBL" id="WVZ62872.1"/>
    </source>
</evidence>
<keyword evidence="3" id="KW-1185">Reference proteome</keyword>
<name>A0AAQ3SYQ9_PASNO</name>
<gene>
    <name evidence="2" type="ORF">U9M48_012564</name>
</gene>
<evidence type="ECO:0000256" key="1">
    <source>
        <dbReference type="SAM" id="MobiDB-lite"/>
    </source>
</evidence>
<accession>A0AAQ3SYQ9</accession>
<feature type="compositionally biased region" description="Low complexity" evidence="1">
    <location>
        <begin position="18"/>
        <end position="30"/>
    </location>
</feature>
<feature type="region of interest" description="Disordered" evidence="1">
    <location>
        <begin position="1"/>
        <end position="104"/>
    </location>
</feature>
<feature type="compositionally biased region" description="Basic and acidic residues" evidence="1">
    <location>
        <begin position="163"/>
        <end position="192"/>
    </location>
</feature>
<reference evidence="2 3" key="1">
    <citation type="submission" date="2024-02" db="EMBL/GenBank/DDBJ databases">
        <title>High-quality chromosome-scale genome assembly of Pensacola bahiagrass (Paspalum notatum Flugge var. saurae).</title>
        <authorList>
            <person name="Vega J.M."/>
            <person name="Podio M."/>
            <person name="Orjuela J."/>
            <person name="Siena L.A."/>
            <person name="Pessino S.C."/>
            <person name="Combes M.C."/>
            <person name="Mariac C."/>
            <person name="Albertini E."/>
            <person name="Pupilli F."/>
            <person name="Ortiz J.P.A."/>
            <person name="Leblanc O."/>
        </authorList>
    </citation>
    <scope>NUCLEOTIDE SEQUENCE [LARGE SCALE GENOMIC DNA]</scope>
    <source>
        <strain evidence="2">R1</strain>
        <tissue evidence="2">Leaf</tissue>
    </source>
</reference>